<evidence type="ECO:0000256" key="14">
    <source>
        <dbReference type="RuleBase" id="RU000405"/>
    </source>
</evidence>
<feature type="signal peptide" evidence="19">
    <location>
        <begin position="1"/>
        <end position="19"/>
    </location>
</feature>
<dbReference type="GO" id="GO:0001653">
    <property type="term" value="F:peptide receptor activity"/>
    <property type="evidence" value="ECO:0007669"/>
    <property type="project" value="TreeGrafter"/>
</dbReference>
<reference evidence="22" key="1">
    <citation type="submission" date="2018-01" db="EMBL/GenBank/DDBJ databases">
        <title>An insight into the sialome of Amazonian anophelines.</title>
        <authorList>
            <person name="Ribeiro J.M."/>
            <person name="Scarpassa V."/>
            <person name="Calvo E."/>
        </authorList>
    </citation>
    <scope>NUCLEOTIDE SEQUENCE</scope>
    <source>
        <tissue evidence="22">Salivary glands</tissue>
    </source>
</reference>
<evidence type="ECO:0000256" key="7">
    <source>
        <dbReference type="ARBA" id="ARBA00022989"/>
    </source>
</evidence>
<dbReference type="GO" id="GO:0007168">
    <property type="term" value="P:receptor guanylyl cyclase signaling pathway"/>
    <property type="evidence" value="ECO:0007669"/>
    <property type="project" value="TreeGrafter"/>
</dbReference>
<evidence type="ECO:0000256" key="10">
    <source>
        <dbReference type="ARBA" id="ARBA00023170"/>
    </source>
</evidence>
<feature type="domain" description="Guanylate cyclase" evidence="21">
    <location>
        <begin position="1025"/>
        <end position="1155"/>
    </location>
</feature>
<feature type="region of interest" description="Disordered" evidence="17">
    <location>
        <begin position="1480"/>
        <end position="1512"/>
    </location>
</feature>
<sequence length="1654" mass="184475">MTRWLVLLLLLFAALLSVGFDNAVAGADRIPPGPGGTGLSRFRDLSLRSQASSLYDDSYSEPQSLLLQAVHQQQQQQQQQPAHSLQQQQQQQQQQQHSQSQSQSQQQSTQQQQHSSGSYITKTPENSPHQKFQNNRTVLTLGYLTAVKGDMQDKQGLTISGALTMALDDINNNPDLLPNVTLALRWNDTKGETVAATRVITEMICDGVAAFFGPEGTCQTEAIVSQSRDIPMISYRCSELQRSSPIPTFARTEPPDTQVTKSIISLLIYYGWRKFSIIHEELWKNVATSLETQATRNNLTVNHVEMVFDNYKCCRFEMDCCRSGYWYTVIQKTMNRTRIYVFLGNSNQLVDMMTTMDGMQLFAKGEYLVISADMLTYSAKVSNKYLWRAEKPGNVRTCTELPGNFEKRSRSLLMIVASEPHKSFENFTHKVREYTQKEPFFFKQPSLFDQFVKYVSIYAAYLYDSVQLYAWALDKLLKEEQRHRPLTSDVIRDVASNGTKIIQTIINNRTYHSIAGATIKIDEHGDSEGNFSVLALKKVQYEEANFSCPFRLLPVAHFQMSQPQNTNDTSQHRNDDIPEFKLSKVGSSIDWAGTDRPMDEPSCGFMNEHCTKDDTHIMSMVVAGILALILFCAGVITMSIYRKWKIELEIEGLLWKIDPGDIKGYFNTEIVSSPSKLSLASAQSFGSRCSNQVFTPTARFRNVVVRIKELKFSRRKDISREIMKEMRLLRDLRHDNINSFIGACVEPMRILLVTDYCAKGSLYDIVENEDIKLDDLFIASLVHDLIKAMIYIHSSALNYHGNLKSSNCVVTSRWMLQVTDFGLHDLRHCAENESIGEHQHYRNLFWKSPELLRQPNVYGSQKGDVYAFAIILFEIIGRRGPFGYTELEPKEIIERVKAIPAEPDGEPFRPDIDSVLENESVPDYVINCIRDCWDENADLRPDFPSIRNRLKRMRGGKSKNIMDQMMEMMEKYANNLEEIVQDRTRLLCEEKRKTEDLLHRMLPQPVAEKLTKGLGVEPVSYDSVTIYFSDIVGFTAMSAESTPLQVVNFLNDLYTVFDRIIKGYDVYKVETIGDAYMVVSGLPITNGNRHVGEIASMALELLHAVRNHRIAHRPNETLKLRIGIHTGPVVAGVVGLTMPRYCLFGDTVNTASRMESNGEALKIHISQQCKDALDQLGGYVIVERGLIAMKGKGEVMTYWLEAATETAIQKIPVDLCDLPPPLFCRPRRSPKMTCDSRHPSMIGLPGATGAGGGGCMINSSSYMPGSRRQSCAHRGGVCGDHESSYSLQGSVYGCVVPGAGGATIRRHEHSIRDSSLPPEDDDSQCTLEQQQQQQQQQQHRATVPARSIGSSENLKRALLAGMSPVHRLGNRLRSNNSTDDYKQLCSMSPNGGSGRTSDVALLRESRSLDPIPLTQGAACVTNCATNNTGSEARKRFESLVRRVPRLGKTTAAAATITLTGSQALDADSTNAVATISHDSIDYQQQQQQQQHQQLLPRLLGSSPPGKQTDVTDESTGVDEAYSKYLHNNNCNGSIGPNAADDHPHCPLLTRQTSLTTPQEEHSLYGNSGTGGTGGGGKRCYSLENFGALADADEDACSKKSLARGSIKSWLVGFFHGNGFKSSDSSLRKVGVLPGVAGVTGFGELQSTPEKESMV</sequence>
<dbReference type="GO" id="GO:0005525">
    <property type="term" value="F:GTP binding"/>
    <property type="evidence" value="ECO:0007669"/>
    <property type="project" value="UniProtKB-KW"/>
</dbReference>
<keyword evidence="16" id="KW-0175">Coiled coil</keyword>
<dbReference type="FunFam" id="3.30.70.1230:FF:000019">
    <property type="entry name" value="Guanylate cyclase"/>
    <property type="match status" value="1"/>
</dbReference>
<evidence type="ECO:0000256" key="13">
    <source>
        <dbReference type="ARBA" id="ARBA00023293"/>
    </source>
</evidence>
<keyword evidence="9 18" id="KW-0472">Membrane</keyword>
<evidence type="ECO:0000256" key="4">
    <source>
        <dbReference type="ARBA" id="ARBA00022692"/>
    </source>
</evidence>
<dbReference type="EC" id="4.6.1.2" evidence="3 15"/>
<feature type="compositionally biased region" description="Low complexity" evidence="17">
    <location>
        <begin position="1483"/>
        <end position="1505"/>
    </location>
</feature>
<dbReference type="CDD" id="cd14042">
    <property type="entry name" value="PK_GC-A_B"/>
    <property type="match status" value="1"/>
</dbReference>
<feature type="chain" id="PRO_5014960450" description="Guanylate cyclase" evidence="19">
    <location>
        <begin position="20"/>
        <end position="1654"/>
    </location>
</feature>
<feature type="domain" description="Protein kinase" evidence="20">
    <location>
        <begin position="679"/>
        <end position="953"/>
    </location>
</feature>
<dbReference type="InterPro" id="IPR029787">
    <property type="entry name" value="Nucleotide_cyclase"/>
</dbReference>
<name>A0A2M3YZT9_9DIPT</name>
<dbReference type="Pfam" id="PF07714">
    <property type="entry name" value="PK_Tyr_Ser-Thr"/>
    <property type="match status" value="1"/>
</dbReference>
<evidence type="ECO:0000256" key="3">
    <source>
        <dbReference type="ARBA" id="ARBA00012202"/>
    </source>
</evidence>
<keyword evidence="4 18" id="KW-0812">Transmembrane</keyword>
<dbReference type="FunFam" id="3.40.50.2300:FF:000403">
    <property type="entry name" value="Guanylate cyclase"/>
    <property type="match status" value="1"/>
</dbReference>
<evidence type="ECO:0000256" key="2">
    <source>
        <dbReference type="ARBA" id="ARBA00004479"/>
    </source>
</evidence>
<dbReference type="CDD" id="cd06370">
    <property type="entry name" value="PBP1_SAP_GC-like"/>
    <property type="match status" value="1"/>
</dbReference>
<accession>A0A2M3YZT9</accession>
<feature type="compositionally biased region" description="Low complexity" evidence="17">
    <location>
        <begin position="70"/>
        <end position="116"/>
    </location>
</feature>
<dbReference type="GO" id="GO:0005524">
    <property type="term" value="F:ATP binding"/>
    <property type="evidence" value="ECO:0007669"/>
    <property type="project" value="InterPro"/>
</dbReference>
<dbReference type="Gene3D" id="3.40.50.2300">
    <property type="match status" value="2"/>
</dbReference>
<dbReference type="InterPro" id="IPR011009">
    <property type="entry name" value="Kinase-like_dom_sf"/>
</dbReference>
<keyword evidence="12 14" id="KW-0456">Lyase</keyword>
<dbReference type="PANTHER" id="PTHR11920:SF474">
    <property type="entry name" value="RECEPTOR-TYPE GUANYLATE CYCLASE GYC76C"/>
    <property type="match status" value="1"/>
</dbReference>
<keyword evidence="10 22" id="KW-0675">Receptor</keyword>
<dbReference type="GO" id="GO:0004016">
    <property type="term" value="F:adenylate cyclase activity"/>
    <property type="evidence" value="ECO:0007669"/>
    <property type="project" value="TreeGrafter"/>
</dbReference>
<dbReference type="GO" id="GO:0005886">
    <property type="term" value="C:plasma membrane"/>
    <property type="evidence" value="ECO:0007669"/>
    <property type="project" value="TreeGrafter"/>
</dbReference>
<dbReference type="GO" id="GO:0004383">
    <property type="term" value="F:guanylate cyclase activity"/>
    <property type="evidence" value="ECO:0007669"/>
    <property type="project" value="UniProtKB-EC"/>
</dbReference>
<evidence type="ECO:0000256" key="17">
    <source>
        <dbReference type="SAM" id="MobiDB-lite"/>
    </source>
</evidence>
<dbReference type="SMART" id="SM00044">
    <property type="entry name" value="CYCc"/>
    <property type="match status" value="1"/>
</dbReference>
<evidence type="ECO:0000313" key="22">
    <source>
        <dbReference type="EMBL" id="MBW21766.1"/>
    </source>
</evidence>
<keyword evidence="5 19" id="KW-0732">Signal</keyword>
<evidence type="ECO:0000256" key="18">
    <source>
        <dbReference type="SAM" id="Phobius"/>
    </source>
</evidence>
<keyword evidence="7 18" id="KW-1133">Transmembrane helix</keyword>
<dbReference type="InterPro" id="IPR001245">
    <property type="entry name" value="Ser-Thr/Tyr_kinase_cat_dom"/>
</dbReference>
<protein>
    <recommendedName>
        <fullName evidence="3 15">Guanylate cyclase</fullName>
        <ecNumber evidence="3 15">4.6.1.2</ecNumber>
    </recommendedName>
</protein>
<proteinExistence type="inferred from homology"/>
<keyword evidence="11" id="KW-0325">Glycoprotein</keyword>
<feature type="region of interest" description="Disordered" evidence="17">
    <location>
        <begin position="1368"/>
        <end position="1396"/>
    </location>
</feature>
<keyword evidence="6" id="KW-0547">Nucleotide-binding</keyword>
<evidence type="ECO:0000256" key="5">
    <source>
        <dbReference type="ARBA" id="ARBA00022729"/>
    </source>
</evidence>
<feature type="coiled-coil region" evidence="16">
    <location>
        <begin position="962"/>
        <end position="989"/>
    </location>
</feature>
<keyword evidence="13 15" id="KW-0141">cGMP biosynthesis</keyword>
<evidence type="ECO:0000256" key="8">
    <source>
        <dbReference type="ARBA" id="ARBA00023134"/>
    </source>
</evidence>
<dbReference type="InterPro" id="IPR000719">
    <property type="entry name" value="Prot_kinase_dom"/>
</dbReference>
<evidence type="ECO:0000256" key="1">
    <source>
        <dbReference type="ARBA" id="ARBA00001436"/>
    </source>
</evidence>
<dbReference type="FunFam" id="3.40.50.2300:FF:000568">
    <property type="entry name" value="Guanylate cyclase"/>
    <property type="match status" value="1"/>
</dbReference>
<feature type="compositionally biased region" description="Polar residues" evidence="17">
    <location>
        <begin position="117"/>
        <end position="134"/>
    </location>
</feature>
<dbReference type="Pfam" id="PF00211">
    <property type="entry name" value="Guanylate_cyc"/>
    <property type="match status" value="1"/>
</dbReference>
<dbReference type="FunFam" id="1.10.510.10:FF:000545">
    <property type="entry name" value="Guanylate cyclase"/>
    <property type="match status" value="1"/>
</dbReference>
<dbReference type="PANTHER" id="PTHR11920">
    <property type="entry name" value="GUANYLYL CYCLASE"/>
    <property type="match status" value="1"/>
</dbReference>
<comment type="catalytic activity">
    <reaction evidence="1 15">
        <text>GTP = 3',5'-cyclic GMP + diphosphate</text>
        <dbReference type="Rhea" id="RHEA:13665"/>
        <dbReference type="ChEBI" id="CHEBI:33019"/>
        <dbReference type="ChEBI" id="CHEBI:37565"/>
        <dbReference type="ChEBI" id="CHEBI:57746"/>
        <dbReference type="EC" id="4.6.1.2"/>
    </reaction>
</comment>
<dbReference type="PROSITE" id="PS00452">
    <property type="entry name" value="GUANYLATE_CYCLASE_1"/>
    <property type="match status" value="1"/>
</dbReference>
<feature type="transmembrane region" description="Helical" evidence="18">
    <location>
        <begin position="617"/>
        <end position="641"/>
    </location>
</feature>
<dbReference type="InterPro" id="IPR001054">
    <property type="entry name" value="A/G_cyclase"/>
</dbReference>
<dbReference type="Gene3D" id="1.10.510.10">
    <property type="entry name" value="Transferase(Phosphotransferase) domain 1"/>
    <property type="match status" value="1"/>
</dbReference>
<dbReference type="Gene3D" id="6.10.250.780">
    <property type="match status" value="1"/>
</dbReference>
<dbReference type="PROSITE" id="PS50125">
    <property type="entry name" value="GUANYLATE_CYCLASE_2"/>
    <property type="match status" value="1"/>
</dbReference>
<dbReference type="Gene3D" id="3.30.70.1230">
    <property type="entry name" value="Nucleotide cyclase"/>
    <property type="match status" value="1"/>
</dbReference>
<dbReference type="InterPro" id="IPR018297">
    <property type="entry name" value="A/G_cyclase_CS"/>
</dbReference>
<dbReference type="PROSITE" id="PS50011">
    <property type="entry name" value="PROTEIN_KINASE_DOM"/>
    <property type="match status" value="1"/>
</dbReference>
<dbReference type="InterPro" id="IPR050401">
    <property type="entry name" value="Cyclic_nucleotide_synthase"/>
</dbReference>
<evidence type="ECO:0000256" key="16">
    <source>
        <dbReference type="SAM" id="Coils"/>
    </source>
</evidence>
<feature type="compositionally biased region" description="Low complexity" evidence="17">
    <location>
        <begin position="1329"/>
        <end position="1338"/>
    </location>
</feature>
<evidence type="ECO:0000256" key="11">
    <source>
        <dbReference type="ARBA" id="ARBA00023180"/>
    </source>
</evidence>
<evidence type="ECO:0000259" key="20">
    <source>
        <dbReference type="PROSITE" id="PS50011"/>
    </source>
</evidence>
<comment type="subcellular location">
    <subcellularLocation>
        <location evidence="2">Membrane</location>
        <topology evidence="2">Single-pass type I membrane protein</topology>
    </subcellularLocation>
</comment>
<dbReference type="SUPFAM" id="SSF81995">
    <property type="entry name" value="beta-sandwich domain of Sec23/24"/>
    <property type="match status" value="1"/>
</dbReference>
<evidence type="ECO:0000256" key="19">
    <source>
        <dbReference type="SAM" id="SignalP"/>
    </source>
</evidence>
<evidence type="ECO:0000256" key="12">
    <source>
        <dbReference type="ARBA" id="ARBA00023239"/>
    </source>
</evidence>
<keyword evidence="8" id="KW-0342">GTP-binding</keyword>
<dbReference type="CDD" id="cd07302">
    <property type="entry name" value="CHD"/>
    <property type="match status" value="1"/>
</dbReference>
<dbReference type="EMBL" id="GGFM01001015">
    <property type="protein sequence ID" value="MBW21766.1"/>
    <property type="molecule type" value="Transcribed_RNA"/>
</dbReference>
<feature type="region of interest" description="Disordered" evidence="17">
    <location>
        <begin position="1307"/>
        <end position="1351"/>
    </location>
</feature>
<dbReference type="GO" id="GO:0035556">
    <property type="term" value="P:intracellular signal transduction"/>
    <property type="evidence" value="ECO:0007669"/>
    <property type="project" value="InterPro"/>
</dbReference>
<evidence type="ECO:0000256" key="15">
    <source>
        <dbReference type="RuleBase" id="RU003431"/>
    </source>
</evidence>
<evidence type="ECO:0000256" key="9">
    <source>
        <dbReference type="ARBA" id="ARBA00023136"/>
    </source>
</evidence>
<dbReference type="SUPFAM" id="SSF56112">
    <property type="entry name" value="Protein kinase-like (PK-like)"/>
    <property type="match status" value="1"/>
</dbReference>
<dbReference type="InterPro" id="IPR001828">
    <property type="entry name" value="ANF_lig-bd_rcpt"/>
</dbReference>
<feature type="region of interest" description="Disordered" evidence="17">
    <location>
        <begin position="70"/>
        <end position="134"/>
    </location>
</feature>
<evidence type="ECO:0000256" key="6">
    <source>
        <dbReference type="ARBA" id="ARBA00022741"/>
    </source>
</evidence>
<dbReference type="InterPro" id="IPR028082">
    <property type="entry name" value="Peripla_BP_I"/>
</dbReference>
<evidence type="ECO:0000259" key="21">
    <source>
        <dbReference type="PROSITE" id="PS50125"/>
    </source>
</evidence>
<dbReference type="SUPFAM" id="SSF53822">
    <property type="entry name" value="Periplasmic binding protein-like I"/>
    <property type="match status" value="1"/>
</dbReference>
<comment type="similarity">
    <text evidence="14">Belongs to the adenylyl cyclase class-4/guanylyl cyclase family.</text>
</comment>
<dbReference type="Pfam" id="PF01094">
    <property type="entry name" value="ANF_receptor"/>
    <property type="match status" value="1"/>
</dbReference>
<dbReference type="GO" id="GO:0004672">
    <property type="term" value="F:protein kinase activity"/>
    <property type="evidence" value="ECO:0007669"/>
    <property type="project" value="InterPro"/>
</dbReference>
<dbReference type="SUPFAM" id="SSF55073">
    <property type="entry name" value="Nucleotide cyclase"/>
    <property type="match status" value="1"/>
</dbReference>
<organism evidence="22">
    <name type="scientific">Anopheles braziliensis</name>
    <dbReference type="NCBI Taxonomy" id="58242"/>
    <lineage>
        <taxon>Eukaryota</taxon>
        <taxon>Metazoa</taxon>
        <taxon>Ecdysozoa</taxon>
        <taxon>Arthropoda</taxon>
        <taxon>Hexapoda</taxon>
        <taxon>Insecta</taxon>
        <taxon>Pterygota</taxon>
        <taxon>Neoptera</taxon>
        <taxon>Endopterygota</taxon>
        <taxon>Diptera</taxon>
        <taxon>Nematocera</taxon>
        <taxon>Culicoidea</taxon>
        <taxon>Culicidae</taxon>
        <taxon>Anophelinae</taxon>
        <taxon>Anopheles</taxon>
    </lineage>
</organism>